<keyword evidence="1" id="KW-0597">Phosphoprotein</keyword>
<keyword evidence="3" id="KW-0540">Nuclease</keyword>
<dbReference type="GO" id="GO:0016787">
    <property type="term" value="F:hydrolase activity"/>
    <property type="evidence" value="ECO:0007669"/>
    <property type="project" value="UniProtKB-KW"/>
</dbReference>
<comment type="similarity">
    <text evidence="6">Belongs to the HepT RNase toxin family.</text>
</comment>
<accession>A0A839XL97</accession>
<dbReference type="GO" id="GO:0110001">
    <property type="term" value="C:toxin-antitoxin complex"/>
    <property type="evidence" value="ECO:0007669"/>
    <property type="project" value="InterPro"/>
</dbReference>
<reference evidence="7 8" key="1">
    <citation type="submission" date="2020-08" db="EMBL/GenBank/DDBJ databases">
        <title>Sequencing the genomes of 1000 actinobacteria strains.</title>
        <authorList>
            <person name="Klenk H.-P."/>
        </authorList>
    </citation>
    <scope>NUCLEOTIDE SEQUENCE [LARGE SCALE GENOMIC DNA]</scope>
    <source>
        <strain evidence="7 8">DSM 45267</strain>
    </source>
</reference>
<evidence type="ECO:0000256" key="2">
    <source>
        <dbReference type="ARBA" id="ARBA00022649"/>
    </source>
</evidence>
<evidence type="ECO:0000256" key="1">
    <source>
        <dbReference type="ARBA" id="ARBA00022553"/>
    </source>
</evidence>
<dbReference type="InterPro" id="IPR008201">
    <property type="entry name" value="HepT-like"/>
</dbReference>
<proteinExistence type="inferred from homology"/>
<dbReference type="InterPro" id="IPR037038">
    <property type="entry name" value="HepT-like_sf"/>
</dbReference>
<keyword evidence="5" id="KW-0378">Hydrolase</keyword>
<dbReference type="Gene3D" id="1.20.120.580">
    <property type="entry name" value="bsu32300-like"/>
    <property type="match status" value="1"/>
</dbReference>
<keyword evidence="2" id="KW-1277">Toxin-antitoxin system</keyword>
<evidence type="ECO:0000313" key="7">
    <source>
        <dbReference type="EMBL" id="MBB3661513.1"/>
    </source>
</evidence>
<dbReference type="PANTHER" id="PTHR34139">
    <property type="entry name" value="UPF0331 PROTEIN MJ0127"/>
    <property type="match status" value="1"/>
</dbReference>
<gene>
    <name evidence="7" type="ORF">FB384_000417</name>
</gene>
<dbReference type="InterPro" id="IPR051813">
    <property type="entry name" value="HepT_RNase_toxin"/>
</dbReference>
<evidence type="ECO:0000313" key="8">
    <source>
        <dbReference type="Proteomes" id="UP000564573"/>
    </source>
</evidence>
<protein>
    <submittedName>
        <fullName evidence="7">Uncharacterized protein with HEPN domain</fullName>
    </submittedName>
</protein>
<sequence length="86" mass="9576">MALDAILRNLAVAGEAVRELPDEVRTQFTSTSWHSIAGLRNIVIHEYFRIGNKIIFDVVDNHVGRLVDEIRSRLSGTGETEVAADE</sequence>
<keyword evidence="8" id="KW-1185">Reference proteome</keyword>
<keyword evidence="4" id="KW-0547">Nucleotide-binding</keyword>
<dbReference type="PANTHER" id="PTHR34139:SF1">
    <property type="entry name" value="RNASE MJ1380-RELATED"/>
    <property type="match status" value="1"/>
</dbReference>
<organism evidence="7 8">
    <name type="scientific">Prauserella sediminis</name>
    <dbReference type="NCBI Taxonomy" id="577680"/>
    <lineage>
        <taxon>Bacteria</taxon>
        <taxon>Bacillati</taxon>
        <taxon>Actinomycetota</taxon>
        <taxon>Actinomycetes</taxon>
        <taxon>Pseudonocardiales</taxon>
        <taxon>Pseudonocardiaceae</taxon>
        <taxon>Prauserella</taxon>
        <taxon>Prauserella salsuginis group</taxon>
    </lineage>
</organism>
<dbReference type="EMBL" id="JACIBS010000001">
    <property type="protein sequence ID" value="MBB3661513.1"/>
    <property type="molecule type" value="Genomic_DNA"/>
</dbReference>
<dbReference type="GO" id="GO:0004540">
    <property type="term" value="F:RNA nuclease activity"/>
    <property type="evidence" value="ECO:0007669"/>
    <property type="project" value="InterPro"/>
</dbReference>
<dbReference type="Pfam" id="PF01934">
    <property type="entry name" value="HepT-like"/>
    <property type="match status" value="1"/>
</dbReference>
<dbReference type="Proteomes" id="UP000564573">
    <property type="component" value="Unassembled WGS sequence"/>
</dbReference>
<dbReference type="GO" id="GO:0000166">
    <property type="term" value="F:nucleotide binding"/>
    <property type="evidence" value="ECO:0007669"/>
    <property type="project" value="UniProtKB-KW"/>
</dbReference>
<evidence type="ECO:0000256" key="6">
    <source>
        <dbReference type="ARBA" id="ARBA00024207"/>
    </source>
</evidence>
<comment type="caution">
    <text evidence="7">The sequence shown here is derived from an EMBL/GenBank/DDBJ whole genome shotgun (WGS) entry which is preliminary data.</text>
</comment>
<dbReference type="AlphaFoldDB" id="A0A839XL97"/>
<evidence type="ECO:0000256" key="4">
    <source>
        <dbReference type="ARBA" id="ARBA00022741"/>
    </source>
</evidence>
<name>A0A839XL97_9PSEU</name>
<evidence type="ECO:0000256" key="5">
    <source>
        <dbReference type="ARBA" id="ARBA00022801"/>
    </source>
</evidence>
<evidence type="ECO:0000256" key="3">
    <source>
        <dbReference type="ARBA" id="ARBA00022722"/>
    </source>
</evidence>